<evidence type="ECO:0000313" key="1">
    <source>
        <dbReference type="EMBL" id="RYR61534.1"/>
    </source>
</evidence>
<reference evidence="1 2" key="1">
    <citation type="submission" date="2019-01" db="EMBL/GenBank/DDBJ databases">
        <title>Sequencing of cultivated peanut Arachis hypogaea provides insights into genome evolution and oil improvement.</title>
        <authorList>
            <person name="Chen X."/>
        </authorList>
    </citation>
    <scope>NUCLEOTIDE SEQUENCE [LARGE SCALE GENOMIC DNA]</scope>
    <source>
        <strain evidence="2">cv. Fuhuasheng</strain>
        <tissue evidence="1">Leaves</tissue>
    </source>
</reference>
<proteinExistence type="predicted"/>
<dbReference type="Proteomes" id="UP000289738">
    <property type="component" value="Chromosome A04"/>
</dbReference>
<gene>
    <name evidence="1" type="ORF">Ahy_A04g018710</name>
</gene>
<organism evidence="1 2">
    <name type="scientific">Arachis hypogaea</name>
    <name type="common">Peanut</name>
    <dbReference type="NCBI Taxonomy" id="3818"/>
    <lineage>
        <taxon>Eukaryota</taxon>
        <taxon>Viridiplantae</taxon>
        <taxon>Streptophyta</taxon>
        <taxon>Embryophyta</taxon>
        <taxon>Tracheophyta</taxon>
        <taxon>Spermatophyta</taxon>
        <taxon>Magnoliopsida</taxon>
        <taxon>eudicotyledons</taxon>
        <taxon>Gunneridae</taxon>
        <taxon>Pentapetalae</taxon>
        <taxon>rosids</taxon>
        <taxon>fabids</taxon>
        <taxon>Fabales</taxon>
        <taxon>Fabaceae</taxon>
        <taxon>Papilionoideae</taxon>
        <taxon>50 kb inversion clade</taxon>
        <taxon>dalbergioids sensu lato</taxon>
        <taxon>Dalbergieae</taxon>
        <taxon>Pterocarpus clade</taxon>
        <taxon>Arachis</taxon>
    </lineage>
</organism>
<dbReference type="AlphaFoldDB" id="A0A445DED9"/>
<keyword evidence="2" id="KW-1185">Reference proteome</keyword>
<protein>
    <submittedName>
        <fullName evidence="1">Uncharacterized protein</fullName>
    </submittedName>
</protein>
<accession>A0A445DED9</accession>
<name>A0A445DED9_ARAHY</name>
<comment type="caution">
    <text evidence="1">The sequence shown here is derived from an EMBL/GenBank/DDBJ whole genome shotgun (WGS) entry which is preliminary data.</text>
</comment>
<evidence type="ECO:0000313" key="2">
    <source>
        <dbReference type="Proteomes" id="UP000289738"/>
    </source>
</evidence>
<sequence>MPPKQPHPDSLQKKIALTRDKCSASLRSSQGFRREAHDKLRIKAMPSLQFGKKLGLRFLSSNLIWGVWNF</sequence>
<dbReference type="EMBL" id="SDMP01000004">
    <property type="protein sequence ID" value="RYR61534.1"/>
    <property type="molecule type" value="Genomic_DNA"/>
</dbReference>